<evidence type="ECO:0000313" key="7">
    <source>
        <dbReference type="EMBL" id="NGO55135.1"/>
    </source>
</evidence>
<evidence type="ECO:0000256" key="1">
    <source>
        <dbReference type="ARBA" id="ARBA00008766"/>
    </source>
</evidence>
<accession>A0A6G4WK04</accession>
<dbReference type="Gene3D" id="3.90.230.10">
    <property type="entry name" value="Creatinase/methionine aminopeptidase superfamily"/>
    <property type="match status" value="1"/>
</dbReference>
<dbReference type="AlphaFoldDB" id="A0A6G4WK04"/>
<keyword evidence="2" id="KW-0479">Metal-binding</keyword>
<dbReference type="CDD" id="cd01085">
    <property type="entry name" value="APP"/>
    <property type="match status" value="1"/>
</dbReference>
<keyword evidence="7" id="KW-0645">Protease</keyword>
<dbReference type="InterPro" id="IPR033740">
    <property type="entry name" value="Pept_M24B"/>
</dbReference>
<dbReference type="Pfam" id="PF16189">
    <property type="entry name" value="Creatinase_N_2"/>
    <property type="match status" value="1"/>
</dbReference>
<dbReference type="FunFam" id="3.90.230.10:FF:000009">
    <property type="entry name" value="xaa-Pro aminopeptidase 2"/>
    <property type="match status" value="1"/>
</dbReference>
<keyword evidence="7" id="KW-0031">Aminopeptidase</keyword>
<keyword evidence="8" id="KW-1185">Reference proteome</keyword>
<dbReference type="Pfam" id="PF16188">
    <property type="entry name" value="Peptidase_M24_C"/>
    <property type="match status" value="1"/>
</dbReference>
<dbReference type="SUPFAM" id="SSF53092">
    <property type="entry name" value="Creatinase/prolidase N-terminal domain"/>
    <property type="match status" value="1"/>
</dbReference>
<dbReference type="InterPro" id="IPR000587">
    <property type="entry name" value="Creatinase_N"/>
</dbReference>
<dbReference type="GO" id="GO:0070006">
    <property type="term" value="F:metalloaminopeptidase activity"/>
    <property type="evidence" value="ECO:0007669"/>
    <property type="project" value="InterPro"/>
</dbReference>
<dbReference type="GO" id="GO:0005737">
    <property type="term" value="C:cytoplasm"/>
    <property type="evidence" value="ECO:0007669"/>
    <property type="project" value="UniProtKB-ARBA"/>
</dbReference>
<dbReference type="PANTHER" id="PTHR43763:SF6">
    <property type="entry name" value="XAA-PRO AMINOPEPTIDASE 1"/>
    <property type="match status" value="1"/>
</dbReference>
<sequence length="609" mass="66012">MFQSFDDVSDATLGAARVAGLREWLAANDLDGFIVPRSDEHQGEYVAPGSERLKWLTGFSGSAGVAIVLAKQAYIFVDGRYTLQVRDQVDLGVFAIESLIDNPPPSWIENNLGKGARLGFDPWLHTISDVKALKAAAEKAGAALVAVERNPIDQLWQDRPKPPLAAVEIHPIAFAGELAKDKLARLVQAIEKQKATHAVLTDPSSIAWAFNIRGGDVPHTPLALGFAILAADGAHQLFMDKRKLPTETEAYLTQLADLRAPARLESAVVELARSGAAVSLDPVLAADRLRALVEDNGGTVISAPDPARIPRATKNKAEIQGARAAHRRDGAAIAKMLCWLDVQKPDTIDEIATVTQLEGFRRAVGEETQMPLRDVSFSTISGSGPNGAIMHYRVSRATNRKLCDGELFLLDSGAQYQDGTTDITRTIPVGQPTEEMRERYTLVLKGMIGISLLRFPAGTRGADIDAVARLALWKHGLDYAHGTGHGVGSYLAVHEGPQRIAKTGTEKLLEGMILSNEPGYYKPGHYGIRLENLIIVTAAEQLPDGDIAMHGFETLTLAPFDRRMLRADLLMPEELVWLDAYHARVLAEIGPMVDGETLKWLEAATAPLA</sequence>
<dbReference type="Proteomes" id="UP001642900">
    <property type="component" value="Unassembled WGS sequence"/>
</dbReference>
<comment type="caution">
    <text evidence="7">The sequence shown here is derived from an EMBL/GenBank/DDBJ whole genome shotgun (WGS) entry which is preliminary data.</text>
</comment>
<dbReference type="GO" id="GO:0046872">
    <property type="term" value="F:metal ion binding"/>
    <property type="evidence" value="ECO:0007669"/>
    <property type="project" value="UniProtKB-KW"/>
</dbReference>
<reference evidence="7 8" key="1">
    <citation type="submission" date="2020-02" db="EMBL/GenBank/DDBJ databases">
        <title>Genome sequence of strain CCNWXJ40-4.</title>
        <authorList>
            <person name="Gao J."/>
            <person name="Sun J."/>
        </authorList>
    </citation>
    <scope>NUCLEOTIDE SEQUENCE [LARGE SCALE GENOMIC DNA]</scope>
    <source>
        <strain evidence="7 8">CCNWXJ 40-4</strain>
    </source>
</reference>
<feature type="domain" description="Peptidase M24" evidence="4">
    <location>
        <begin position="322"/>
        <end position="538"/>
    </location>
</feature>
<evidence type="ECO:0000313" key="8">
    <source>
        <dbReference type="Proteomes" id="UP001642900"/>
    </source>
</evidence>
<feature type="domain" description="Creatinase N-terminal" evidence="5">
    <location>
        <begin position="17"/>
        <end position="147"/>
    </location>
</feature>
<evidence type="ECO:0000256" key="2">
    <source>
        <dbReference type="ARBA" id="ARBA00022723"/>
    </source>
</evidence>
<feature type="domain" description="Peptidase M24 C-terminal" evidence="6">
    <location>
        <begin position="549"/>
        <end position="608"/>
    </location>
</feature>
<dbReference type="RefSeq" id="WP_165033495.1">
    <property type="nucleotide sequence ID" value="NZ_JAAKZF010000081.1"/>
</dbReference>
<dbReference type="InterPro" id="IPR000994">
    <property type="entry name" value="Pept_M24"/>
</dbReference>
<dbReference type="InterPro" id="IPR032416">
    <property type="entry name" value="Peptidase_M24_C"/>
</dbReference>
<dbReference type="InterPro" id="IPR036005">
    <property type="entry name" value="Creatinase/aminopeptidase-like"/>
</dbReference>
<dbReference type="Pfam" id="PF01321">
    <property type="entry name" value="Creatinase_N"/>
    <property type="match status" value="1"/>
</dbReference>
<dbReference type="InterPro" id="IPR050422">
    <property type="entry name" value="X-Pro_aminopeptidase_P"/>
</dbReference>
<proteinExistence type="inferred from homology"/>
<protein>
    <submittedName>
        <fullName evidence="7">Aminopeptidase P family protein</fullName>
    </submittedName>
</protein>
<evidence type="ECO:0000256" key="3">
    <source>
        <dbReference type="ARBA" id="ARBA00022801"/>
    </source>
</evidence>
<dbReference type="PANTHER" id="PTHR43763">
    <property type="entry name" value="XAA-PRO AMINOPEPTIDASE 1"/>
    <property type="match status" value="1"/>
</dbReference>
<dbReference type="SUPFAM" id="SSF55920">
    <property type="entry name" value="Creatinase/aminopeptidase"/>
    <property type="match status" value="1"/>
</dbReference>
<evidence type="ECO:0000259" key="4">
    <source>
        <dbReference type="Pfam" id="PF00557"/>
    </source>
</evidence>
<dbReference type="EMBL" id="JAAKZF010000081">
    <property type="protein sequence ID" value="NGO55135.1"/>
    <property type="molecule type" value="Genomic_DNA"/>
</dbReference>
<organism evidence="7 8">
    <name type="scientific">Allomesorhizobium camelthorni</name>
    <dbReference type="NCBI Taxonomy" id="475069"/>
    <lineage>
        <taxon>Bacteria</taxon>
        <taxon>Pseudomonadati</taxon>
        <taxon>Pseudomonadota</taxon>
        <taxon>Alphaproteobacteria</taxon>
        <taxon>Hyphomicrobiales</taxon>
        <taxon>Phyllobacteriaceae</taxon>
        <taxon>Allomesorhizobium</taxon>
    </lineage>
</organism>
<dbReference type="InterPro" id="IPR029149">
    <property type="entry name" value="Creatin/AminoP/Spt16_N"/>
</dbReference>
<keyword evidence="3" id="KW-0378">Hydrolase</keyword>
<dbReference type="Gene3D" id="3.40.350.10">
    <property type="entry name" value="Creatinase/prolidase N-terminal domain"/>
    <property type="match status" value="2"/>
</dbReference>
<evidence type="ECO:0000259" key="5">
    <source>
        <dbReference type="Pfam" id="PF01321"/>
    </source>
</evidence>
<gene>
    <name evidence="7" type="ORF">G6N73_29295</name>
</gene>
<comment type="similarity">
    <text evidence="1">Belongs to the peptidase M24B family.</text>
</comment>
<dbReference type="Pfam" id="PF00557">
    <property type="entry name" value="Peptidase_M24"/>
    <property type="match status" value="1"/>
</dbReference>
<evidence type="ECO:0000259" key="6">
    <source>
        <dbReference type="Pfam" id="PF16188"/>
    </source>
</evidence>
<name>A0A6G4WK04_9HYPH</name>